<sequence length="290" mass="33396">MQLTKGTKHFDFIPQTFVMPMDFREFCSTHYRMRGPWIVKPVASSRGRGIYIVNSPDQVPLEENIVVAKYIDNPLLVDGRKCDLRLYVAVTSYDPLLVYMYEEGLVRFAAVKYDTTGKHLWNPCMHLCNYSINKYHSDYIKKILESLLMVSETMQFVVQVTISVITGWSGYAWDHPLSMAGVKKTLNFLLMQTLDESEDPDAEDVGHKWTLSALLRYLRSQGHDTALLMQRIEEVVVKAILASAPPIVSACRMFVPHPRNCFGNYLYWCTLYRIWALDLSVQLCHTPSDH</sequence>
<keyword evidence="4" id="KW-0067">ATP-binding</keyword>
<dbReference type="Proteomes" id="UP001159363">
    <property type="component" value="Chromosome 9"/>
</dbReference>
<evidence type="ECO:0000256" key="6">
    <source>
        <dbReference type="ARBA" id="ARBA00049274"/>
    </source>
</evidence>
<dbReference type="SUPFAM" id="SSF56059">
    <property type="entry name" value="Glutathione synthetase ATP-binding domain-like"/>
    <property type="match status" value="1"/>
</dbReference>
<proteinExistence type="inferred from homology"/>
<evidence type="ECO:0000313" key="8">
    <source>
        <dbReference type="Proteomes" id="UP001159363"/>
    </source>
</evidence>
<protein>
    <recommendedName>
        <fullName evidence="5">Tubulin--tyrosine ligase-like protein 5</fullName>
    </recommendedName>
</protein>
<dbReference type="PROSITE" id="PS51221">
    <property type="entry name" value="TTL"/>
    <property type="match status" value="1"/>
</dbReference>
<keyword evidence="8" id="KW-1185">Reference proteome</keyword>
<comment type="caution">
    <text evidence="7">The sequence shown here is derived from an EMBL/GenBank/DDBJ whole genome shotgun (WGS) entry which is preliminary data.</text>
</comment>
<evidence type="ECO:0000256" key="2">
    <source>
        <dbReference type="ARBA" id="ARBA00022598"/>
    </source>
</evidence>
<evidence type="ECO:0000256" key="4">
    <source>
        <dbReference type="ARBA" id="ARBA00022840"/>
    </source>
</evidence>
<gene>
    <name evidence="7" type="ORF">PR048_024709</name>
</gene>
<evidence type="ECO:0000256" key="1">
    <source>
        <dbReference type="ARBA" id="ARBA00006820"/>
    </source>
</evidence>
<name>A0ABQ9GPB6_9NEOP</name>
<reference evidence="7 8" key="1">
    <citation type="submission" date="2023-02" db="EMBL/GenBank/DDBJ databases">
        <title>LHISI_Scaffold_Assembly.</title>
        <authorList>
            <person name="Stuart O.P."/>
            <person name="Cleave R."/>
            <person name="Magrath M.J.L."/>
            <person name="Mikheyev A.S."/>
        </authorList>
    </citation>
    <scope>NUCLEOTIDE SEQUENCE [LARGE SCALE GENOMIC DNA]</scope>
    <source>
        <strain evidence="7">Daus_M_001</strain>
        <tissue evidence="7">Leg muscle</tissue>
    </source>
</reference>
<keyword evidence="3" id="KW-0547">Nucleotide-binding</keyword>
<evidence type="ECO:0000256" key="5">
    <source>
        <dbReference type="ARBA" id="ARBA00041448"/>
    </source>
</evidence>
<dbReference type="Gene3D" id="3.30.470.20">
    <property type="entry name" value="ATP-grasp fold, B domain"/>
    <property type="match status" value="1"/>
</dbReference>
<evidence type="ECO:0000256" key="3">
    <source>
        <dbReference type="ARBA" id="ARBA00022741"/>
    </source>
</evidence>
<dbReference type="PANTHER" id="PTHR12241:SF145">
    <property type="entry name" value="TUBULIN POLYGLUTAMYLASE TTLL5"/>
    <property type="match status" value="1"/>
</dbReference>
<evidence type="ECO:0000313" key="7">
    <source>
        <dbReference type="EMBL" id="KAJ8873873.1"/>
    </source>
</evidence>
<dbReference type="EMBL" id="JARBHB010000010">
    <property type="protein sequence ID" value="KAJ8873873.1"/>
    <property type="molecule type" value="Genomic_DNA"/>
</dbReference>
<organism evidence="7 8">
    <name type="scientific">Dryococelus australis</name>
    <dbReference type="NCBI Taxonomy" id="614101"/>
    <lineage>
        <taxon>Eukaryota</taxon>
        <taxon>Metazoa</taxon>
        <taxon>Ecdysozoa</taxon>
        <taxon>Arthropoda</taxon>
        <taxon>Hexapoda</taxon>
        <taxon>Insecta</taxon>
        <taxon>Pterygota</taxon>
        <taxon>Neoptera</taxon>
        <taxon>Polyneoptera</taxon>
        <taxon>Phasmatodea</taxon>
        <taxon>Verophasmatodea</taxon>
        <taxon>Anareolatae</taxon>
        <taxon>Phasmatidae</taxon>
        <taxon>Eurycanthinae</taxon>
        <taxon>Dryococelus</taxon>
    </lineage>
</organism>
<accession>A0ABQ9GPB6</accession>
<comment type="catalytic activity">
    <reaction evidence="6">
        <text>L-glutamyl-[protein] + L-glutamate + ATP = gamma-L-glutamyl-L-glutamyl-[protein] + ADP + phosphate + H(+)</text>
        <dbReference type="Rhea" id="RHEA:60144"/>
        <dbReference type="Rhea" id="RHEA-COMP:10208"/>
        <dbReference type="Rhea" id="RHEA-COMP:15517"/>
        <dbReference type="ChEBI" id="CHEBI:15378"/>
        <dbReference type="ChEBI" id="CHEBI:29973"/>
        <dbReference type="ChEBI" id="CHEBI:29985"/>
        <dbReference type="ChEBI" id="CHEBI:30616"/>
        <dbReference type="ChEBI" id="CHEBI:43474"/>
        <dbReference type="ChEBI" id="CHEBI:143622"/>
        <dbReference type="ChEBI" id="CHEBI:456216"/>
    </reaction>
    <physiologicalReaction direction="left-to-right" evidence="6">
        <dbReference type="Rhea" id="RHEA:60145"/>
    </physiologicalReaction>
</comment>
<dbReference type="InterPro" id="IPR004344">
    <property type="entry name" value="TTL/TTLL_fam"/>
</dbReference>
<comment type="similarity">
    <text evidence="1">Belongs to the tubulin--tyrosine ligase family.</text>
</comment>
<dbReference type="PANTHER" id="PTHR12241">
    <property type="entry name" value="TUBULIN POLYGLUTAMYLASE"/>
    <property type="match status" value="1"/>
</dbReference>
<dbReference type="Pfam" id="PF03133">
    <property type="entry name" value="TTL"/>
    <property type="match status" value="2"/>
</dbReference>
<keyword evidence="2" id="KW-0436">Ligase</keyword>